<feature type="domain" description="C2H2-type" evidence="8">
    <location>
        <begin position="97"/>
        <end position="125"/>
    </location>
</feature>
<dbReference type="Proteomes" id="UP001583177">
    <property type="component" value="Unassembled WGS sequence"/>
</dbReference>
<dbReference type="PANTHER" id="PTHR24388">
    <property type="entry name" value="ZINC FINGER PROTEIN"/>
    <property type="match status" value="1"/>
</dbReference>
<evidence type="ECO:0000256" key="7">
    <source>
        <dbReference type="PROSITE-ProRule" id="PRU00042"/>
    </source>
</evidence>
<comment type="caution">
    <text evidence="9">The sequence shown here is derived from an EMBL/GenBank/DDBJ whole genome shotgun (WGS) entry which is preliminary data.</text>
</comment>
<dbReference type="InterPro" id="IPR013087">
    <property type="entry name" value="Znf_C2H2_type"/>
</dbReference>
<evidence type="ECO:0000259" key="8">
    <source>
        <dbReference type="PROSITE" id="PS50157"/>
    </source>
</evidence>
<evidence type="ECO:0000256" key="6">
    <source>
        <dbReference type="ARBA" id="ARBA00023242"/>
    </source>
</evidence>
<evidence type="ECO:0000313" key="9">
    <source>
        <dbReference type="EMBL" id="KAL1858018.1"/>
    </source>
</evidence>
<accession>A0ABR3WBA3</accession>
<organism evidence="9 10">
    <name type="scientific">Diaporthe australafricana</name>
    <dbReference type="NCBI Taxonomy" id="127596"/>
    <lineage>
        <taxon>Eukaryota</taxon>
        <taxon>Fungi</taxon>
        <taxon>Dikarya</taxon>
        <taxon>Ascomycota</taxon>
        <taxon>Pezizomycotina</taxon>
        <taxon>Sordariomycetes</taxon>
        <taxon>Sordariomycetidae</taxon>
        <taxon>Diaporthales</taxon>
        <taxon>Diaporthaceae</taxon>
        <taxon>Diaporthe</taxon>
    </lineage>
</organism>
<keyword evidence="2" id="KW-0479">Metal-binding</keyword>
<dbReference type="SMART" id="SM00355">
    <property type="entry name" value="ZnF_C2H2"/>
    <property type="match status" value="1"/>
</dbReference>
<comment type="subcellular location">
    <subcellularLocation>
        <location evidence="1">Nucleus</location>
    </subcellularLocation>
</comment>
<keyword evidence="4 7" id="KW-0863">Zinc-finger</keyword>
<name>A0ABR3WBA3_9PEZI</name>
<protein>
    <recommendedName>
        <fullName evidence="8">C2H2-type domain-containing protein</fullName>
    </recommendedName>
</protein>
<evidence type="ECO:0000256" key="5">
    <source>
        <dbReference type="ARBA" id="ARBA00022833"/>
    </source>
</evidence>
<evidence type="ECO:0000256" key="1">
    <source>
        <dbReference type="ARBA" id="ARBA00004123"/>
    </source>
</evidence>
<proteinExistence type="predicted"/>
<dbReference type="EMBL" id="JAWRVE010000109">
    <property type="protein sequence ID" value="KAL1858018.1"/>
    <property type="molecule type" value="Genomic_DNA"/>
</dbReference>
<dbReference type="PANTHER" id="PTHR24388:SF54">
    <property type="entry name" value="PROTEIN ESCARGOT"/>
    <property type="match status" value="1"/>
</dbReference>
<evidence type="ECO:0000313" key="10">
    <source>
        <dbReference type="Proteomes" id="UP001583177"/>
    </source>
</evidence>
<gene>
    <name evidence="9" type="ORF">Daus18300_010130</name>
</gene>
<sequence length="298" mass="32537">MSRYNAAANLAPNGAGSDAFDFELAPFLPAMDQSGSWNPPLEFVSLHARAEFTRNNQLEQHASEHDHKAYLCICGKGYTRLSALRRHTKETTQARKHQCPRCNYEFKRPGHVEQHLRLIHKDTNEVIKDLLRIRKSEPQQGLELTGTSSAAIPTTHSTETRGNHPVALPGEPWTAQTELFPIVPVGNPSSRPDNYPAFSGLGLLAGFPDFSAHSFTTQAAGFPSFPAGAMYTAQAGFSVGPAVNFVSNPAPYLDENLGPLDHDQASVTMDPIDEFELSTLEGVLMEDSYDVNSGAFGL</sequence>
<evidence type="ECO:0000256" key="2">
    <source>
        <dbReference type="ARBA" id="ARBA00022723"/>
    </source>
</evidence>
<keyword evidence="6" id="KW-0539">Nucleus</keyword>
<dbReference type="Pfam" id="PF00096">
    <property type="entry name" value="zf-C2H2"/>
    <property type="match status" value="1"/>
</dbReference>
<dbReference type="SUPFAM" id="SSF57667">
    <property type="entry name" value="beta-beta-alpha zinc fingers"/>
    <property type="match status" value="1"/>
</dbReference>
<dbReference type="InterPro" id="IPR036236">
    <property type="entry name" value="Znf_C2H2_sf"/>
</dbReference>
<keyword evidence="10" id="KW-1185">Reference proteome</keyword>
<keyword evidence="5" id="KW-0862">Zinc</keyword>
<dbReference type="PROSITE" id="PS00028">
    <property type="entry name" value="ZINC_FINGER_C2H2_1"/>
    <property type="match status" value="1"/>
</dbReference>
<dbReference type="InterPro" id="IPR050527">
    <property type="entry name" value="Snail/Krueppel_Znf"/>
</dbReference>
<evidence type="ECO:0000256" key="3">
    <source>
        <dbReference type="ARBA" id="ARBA00022737"/>
    </source>
</evidence>
<evidence type="ECO:0000256" key="4">
    <source>
        <dbReference type="ARBA" id="ARBA00022771"/>
    </source>
</evidence>
<dbReference type="PROSITE" id="PS50157">
    <property type="entry name" value="ZINC_FINGER_C2H2_2"/>
    <property type="match status" value="1"/>
</dbReference>
<keyword evidence="3" id="KW-0677">Repeat</keyword>
<reference evidence="9 10" key="1">
    <citation type="journal article" date="2024" name="IMA Fungus">
        <title>IMA Genome - F19 : A genome assembly and annotation guide to empower mycologists, including annotated draft genome sequences of Ceratocystis pirilliformis, Diaporthe australafricana, Fusarium ophioides, Paecilomyces lecythidis, and Sporothrix stenoceras.</title>
        <authorList>
            <person name="Aylward J."/>
            <person name="Wilson A.M."/>
            <person name="Visagie C.M."/>
            <person name="Spraker J."/>
            <person name="Barnes I."/>
            <person name="Buitendag C."/>
            <person name="Ceriani C."/>
            <person name="Del Mar Angel L."/>
            <person name="du Plessis D."/>
            <person name="Fuchs T."/>
            <person name="Gasser K."/>
            <person name="Kramer D."/>
            <person name="Li W."/>
            <person name="Munsamy K."/>
            <person name="Piso A."/>
            <person name="Price J.L."/>
            <person name="Sonnekus B."/>
            <person name="Thomas C."/>
            <person name="van der Nest A."/>
            <person name="van Dijk A."/>
            <person name="van Heerden A."/>
            <person name="van Vuuren N."/>
            <person name="Yilmaz N."/>
            <person name="Duong T.A."/>
            <person name="van der Merwe N.A."/>
            <person name="Wingfield M.J."/>
            <person name="Wingfield B.D."/>
        </authorList>
    </citation>
    <scope>NUCLEOTIDE SEQUENCE [LARGE SCALE GENOMIC DNA]</scope>
    <source>
        <strain evidence="9 10">CMW 18300</strain>
    </source>
</reference>
<dbReference type="Gene3D" id="3.30.160.60">
    <property type="entry name" value="Classic Zinc Finger"/>
    <property type="match status" value="1"/>
</dbReference>